<feature type="transmembrane region" description="Helical" evidence="1">
    <location>
        <begin position="56"/>
        <end position="77"/>
    </location>
</feature>
<dbReference type="EMBL" id="LAZR01016332">
    <property type="protein sequence ID" value="KKM04972.1"/>
    <property type="molecule type" value="Genomic_DNA"/>
</dbReference>
<comment type="caution">
    <text evidence="2">The sequence shown here is derived from an EMBL/GenBank/DDBJ whole genome shotgun (WGS) entry which is preliminary data.</text>
</comment>
<keyword evidence="1" id="KW-0472">Membrane</keyword>
<reference evidence="2" key="1">
    <citation type="journal article" date="2015" name="Nature">
        <title>Complex archaea that bridge the gap between prokaryotes and eukaryotes.</title>
        <authorList>
            <person name="Spang A."/>
            <person name="Saw J.H."/>
            <person name="Jorgensen S.L."/>
            <person name="Zaremba-Niedzwiedzka K."/>
            <person name="Martijn J."/>
            <person name="Lind A.E."/>
            <person name="van Eijk R."/>
            <person name="Schleper C."/>
            <person name="Guy L."/>
            <person name="Ettema T.J."/>
        </authorList>
    </citation>
    <scope>NUCLEOTIDE SEQUENCE</scope>
</reference>
<feature type="transmembrane region" description="Helical" evidence="1">
    <location>
        <begin position="16"/>
        <end position="36"/>
    </location>
</feature>
<accession>A0A0F9HNY8</accession>
<organism evidence="2">
    <name type="scientific">marine sediment metagenome</name>
    <dbReference type="NCBI Taxonomy" id="412755"/>
    <lineage>
        <taxon>unclassified sequences</taxon>
        <taxon>metagenomes</taxon>
        <taxon>ecological metagenomes</taxon>
    </lineage>
</organism>
<keyword evidence="1" id="KW-1133">Transmembrane helix</keyword>
<feature type="transmembrane region" description="Helical" evidence="1">
    <location>
        <begin position="125"/>
        <end position="144"/>
    </location>
</feature>
<name>A0A0F9HNY8_9ZZZZ</name>
<sequence length="357" mass="40672">MLFQLTLEQMIFLNHFMMYLATIGFGLALANAFIGISHIKDLKELTLLEIKAHKRIGWLAAFMFYLLSGLCIYFAVIPRLNPNGLSDFLKPTIFWHTFLGGIIAFVLFTIKFIIARYKKELIYKYGKIIGPIGFTGWALGYFTSNIDFYFYVNPIGGLPTPYLMPNYLVSIILSIFIGITLFTSVKAFKFRTYGKMEKRRDFHGVAMILHGITFGYEGSAKELVGTPVLYKYVFPKTYEFLERYAKHIGFDLEDLKKVNLNEAMEIAMKKFSEIGMAEKINIEWTSDNELTIESINCSTAIVRSYMEPNELTNSICPWAILAATIVNALTGKDIEIDPSEFNKLGAKSKLRIVEKKG</sequence>
<evidence type="ECO:0000313" key="2">
    <source>
        <dbReference type="EMBL" id="KKM04972.1"/>
    </source>
</evidence>
<gene>
    <name evidence="2" type="ORF">LCGC14_1758770</name>
</gene>
<proteinExistence type="predicted"/>
<feature type="transmembrane region" description="Helical" evidence="1">
    <location>
        <begin position="93"/>
        <end position="113"/>
    </location>
</feature>
<feature type="transmembrane region" description="Helical" evidence="1">
    <location>
        <begin position="164"/>
        <end position="188"/>
    </location>
</feature>
<keyword evidence="1" id="KW-0812">Transmembrane</keyword>
<evidence type="ECO:0000256" key="1">
    <source>
        <dbReference type="SAM" id="Phobius"/>
    </source>
</evidence>
<dbReference type="AlphaFoldDB" id="A0A0F9HNY8"/>
<protein>
    <submittedName>
        <fullName evidence="2">Uncharacterized protein</fullName>
    </submittedName>
</protein>